<keyword evidence="3 6" id="KW-0418">Kinase</keyword>
<dbReference type="SUPFAM" id="SSF111331">
    <property type="entry name" value="NAD kinase/diacylglycerol kinase-like"/>
    <property type="match status" value="1"/>
</dbReference>
<dbReference type="InterPro" id="IPR017438">
    <property type="entry name" value="ATP-NAD_kinase_N"/>
</dbReference>
<feature type="domain" description="DAGKc" evidence="5">
    <location>
        <begin position="15"/>
        <end position="144"/>
    </location>
</feature>
<evidence type="ECO:0000256" key="4">
    <source>
        <dbReference type="ARBA" id="ARBA00022840"/>
    </source>
</evidence>
<dbReference type="OrthoDB" id="9815110at2"/>
<sequence length="320" mass="34394">MQDAMTPISTGHFDLAQARVALIANGKAGRQDTRDRIDYIRARLSPIVRDLTVVPVRKGKDLARVAHEAVAAGNTAILALGGDGTQSAVAGALAGSAAVMGVLPGGTFNYFARELGTETLDAALDAVAAGIVRTRDLGRINDRIFINNASFGLYPQILARREDIYRRWGRSRIAAYWSVLVAVRNVSDPMHLSVTLDQRQVEIQTPLAFVARSAYQLDSLALDGAEAVRNGQFALFVAKGRTRRALIGAALRLALGQSVRGEDFELLVAQDMRIESRTARKLVALDGEKERMAAPFHLSVLRDALRVFAPADPATAGPAA</sequence>
<reference evidence="6 7" key="1">
    <citation type="submission" date="2017-01" db="EMBL/GenBank/DDBJ databases">
        <authorList>
            <person name="Mah S.A."/>
            <person name="Swanson W.J."/>
            <person name="Moy G.W."/>
            <person name="Vacquier V.D."/>
        </authorList>
    </citation>
    <scope>NUCLEOTIDE SEQUENCE [LARGE SCALE GENOMIC DNA]</scope>
    <source>
        <strain evidence="6 7">DSM 26375</strain>
    </source>
</reference>
<dbReference type="Pfam" id="PF19279">
    <property type="entry name" value="YegS_C"/>
    <property type="match status" value="1"/>
</dbReference>
<gene>
    <name evidence="6" type="ORF">SAMN05421774_105106</name>
</gene>
<name>A0A1N7PAN1_9RHOB</name>
<dbReference type="Pfam" id="PF00781">
    <property type="entry name" value="DAGK_cat"/>
    <property type="match status" value="1"/>
</dbReference>
<evidence type="ECO:0000256" key="3">
    <source>
        <dbReference type="ARBA" id="ARBA00022777"/>
    </source>
</evidence>
<dbReference type="GO" id="GO:0016301">
    <property type="term" value="F:kinase activity"/>
    <property type="evidence" value="ECO:0007669"/>
    <property type="project" value="UniProtKB-KW"/>
</dbReference>
<dbReference type="PANTHER" id="PTHR12358">
    <property type="entry name" value="SPHINGOSINE KINASE"/>
    <property type="match status" value="1"/>
</dbReference>
<evidence type="ECO:0000259" key="5">
    <source>
        <dbReference type="PROSITE" id="PS50146"/>
    </source>
</evidence>
<keyword evidence="7" id="KW-1185">Reference proteome</keyword>
<dbReference type="EMBL" id="FTOT01000005">
    <property type="protein sequence ID" value="SIT07682.1"/>
    <property type="molecule type" value="Genomic_DNA"/>
</dbReference>
<accession>A0A1N7PAN1</accession>
<keyword evidence="2" id="KW-0547">Nucleotide-binding</keyword>
<protein>
    <submittedName>
        <fullName evidence="6">Diacylglycerol kinase family enzyme</fullName>
    </submittedName>
</protein>
<keyword evidence="4" id="KW-0067">ATP-binding</keyword>
<dbReference type="AlphaFoldDB" id="A0A1N7PAN1"/>
<dbReference type="Gene3D" id="3.40.50.10330">
    <property type="entry name" value="Probable inorganic polyphosphate/atp-NAD kinase, domain 1"/>
    <property type="match status" value="1"/>
</dbReference>
<dbReference type="PANTHER" id="PTHR12358:SF54">
    <property type="entry name" value="SPHINGOSINE KINASE RELATED PROTEIN"/>
    <property type="match status" value="1"/>
</dbReference>
<dbReference type="InterPro" id="IPR050187">
    <property type="entry name" value="Lipid_Phosphate_FormReg"/>
</dbReference>
<dbReference type="PROSITE" id="PS50146">
    <property type="entry name" value="DAGK"/>
    <property type="match status" value="1"/>
</dbReference>
<dbReference type="Gene3D" id="2.60.200.40">
    <property type="match status" value="1"/>
</dbReference>
<dbReference type="InterPro" id="IPR016064">
    <property type="entry name" value="NAD/diacylglycerol_kinase_sf"/>
</dbReference>
<organism evidence="6 7">
    <name type="scientific">Gemmobacter megaterium</name>
    <dbReference type="NCBI Taxonomy" id="1086013"/>
    <lineage>
        <taxon>Bacteria</taxon>
        <taxon>Pseudomonadati</taxon>
        <taxon>Pseudomonadota</taxon>
        <taxon>Alphaproteobacteria</taxon>
        <taxon>Rhodobacterales</taxon>
        <taxon>Paracoccaceae</taxon>
        <taxon>Gemmobacter</taxon>
    </lineage>
</organism>
<dbReference type="Proteomes" id="UP000186141">
    <property type="component" value="Unassembled WGS sequence"/>
</dbReference>
<evidence type="ECO:0000256" key="1">
    <source>
        <dbReference type="ARBA" id="ARBA00022679"/>
    </source>
</evidence>
<evidence type="ECO:0000313" key="7">
    <source>
        <dbReference type="Proteomes" id="UP000186141"/>
    </source>
</evidence>
<dbReference type="SMART" id="SM00046">
    <property type="entry name" value="DAGKc"/>
    <property type="match status" value="1"/>
</dbReference>
<dbReference type="STRING" id="1086013.SAMN05421774_105106"/>
<proteinExistence type="predicted"/>
<dbReference type="InterPro" id="IPR001206">
    <property type="entry name" value="Diacylglycerol_kinase_cat_dom"/>
</dbReference>
<keyword evidence="1" id="KW-0808">Transferase</keyword>
<dbReference type="InterPro" id="IPR045540">
    <property type="entry name" value="YegS/DAGK_C"/>
</dbReference>
<dbReference type="GO" id="GO:0005524">
    <property type="term" value="F:ATP binding"/>
    <property type="evidence" value="ECO:0007669"/>
    <property type="project" value="UniProtKB-KW"/>
</dbReference>
<evidence type="ECO:0000256" key="2">
    <source>
        <dbReference type="ARBA" id="ARBA00022741"/>
    </source>
</evidence>
<evidence type="ECO:0000313" key="6">
    <source>
        <dbReference type="EMBL" id="SIT07682.1"/>
    </source>
</evidence>